<keyword evidence="2" id="KW-1185">Reference proteome</keyword>
<proteinExistence type="predicted"/>
<dbReference type="Proteomes" id="UP001249851">
    <property type="component" value="Unassembled WGS sequence"/>
</dbReference>
<evidence type="ECO:0000313" key="2">
    <source>
        <dbReference type="Proteomes" id="UP001249851"/>
    </source>
</evidence>
<protein>
    <submittedName>
        <fullName evidence="1">Uncharacterized protein</fullName>
    </submittedName>
</protein>
<dbReference type="AlphaFoldDB" id="A0AAD9PVL9"/>
<organism evidence="1 2">
    <name type="scientific">Acropora cervicornis</name>
    <name type="common">Staghorn coral</name>
    <dbReference type="NCBI Taxonomy" id="6130"/>
    <lineage>
        <taxon>Eukaryota</taxon>
        <taxon>Metazoa</taxon>
        <taxon>Cnidaria</taxon>
        <taxon>Anthozoa</taxon>
        <taxon>Hexacorallia</taxon>
        <taxon>Scleractinia</taxon>
        <taxon>Astrocoeniina</taxon>
        <taxon>Acroporidae</taxon>
        <taxon>Acropora</taxon>
    </lineage>
</organism>
<name>A0AAD9PVL9_ACRCE</name>
<gene>
    <name evidence="1" type="ORF">P5673_029496</name>
</gene>
<dbReference type="EMBL" id="JARQWQ010000118">
    <property type="protein sequence ID" value="KAK2549899.1"/>
    <property type="molecule type" value="Genomic_DNA"/>
</dbReference>
<reference evidence="1" key="1">
    <citation type="journal article" date="2023" name="G3 (Bethesda)">
        <title>Whole genome assembly and annotation of the endangered Caribbean coral Acropora cervicornis.</title>
        <authorList>
            <person name="Selwyn J.D."/>
            <person name="Vollmer S.V."/>
        </authorList>
    </citation>
    <scope>NUCLEOTIDE SEQUENCE</scope>
    <source>
        <strain evidence="1">K2</strain>
    </source>
</reference>
<comment type="caution">
    <text evidence="1">The sequence shown here is derived from an EMBL/GenBank/DDBJ whole genome shotgun (WGS) entry which is preliminary data.</text>
</comment>
<sequence>MLNYWTAVTLRFDLEFKKPRTRNNCRVKVILIKPKPFFEPSVNYRLAFGEKGDLEVSKDKGIKRDERITRVRDEQ</sequence>
<evidence type="ECO:0000313" key="1">
    <source>
        <dbReference type="EMBL" id="KAK2549899.1"/>
    </source>
</evidence>
<reference evidence="1" key="2">
    <citation type="journal article" date="2023" name="Science">
        <title>Genomic signatures of disease resistance in endangered staghorn corals.</title>
        <authorList>
            <person name="Vollmer S.V."/>
            <person name="Selwyn J.D."/>
            <person name="Despard B.A."/>
            <person name="Roesel C.L."/>
        </authorList>
    </citation>
    <scope>NUCLEOTIDE SEQUENCE</scope>
    <source>
        <strain evidence="1">K2</strain>
    </source>
</reference>
<accession>A0AAD9PVL9</accession>